<organism evidence="2">
    <name type="scientific">Methylobacterium bullatum</name>
    <dbReference type="NCBI Taxonomy" id="570505"/>
    <lineage>
        <taxon>Bacteria</taxon>
        <taxon>Pseudomonadati</taxon>
        <taxon>Pseudomonadota</taxon>
        <taxon>Alphaproteobacteria</taxon>
        <taxon>Hyphomicrobiales</taxon>
        <taxon>Methylobacteriaceae</taxon>
        <taxon>Methylobacterium</taxon>
    </lineage>
</organism>
<dbReference type="EMBL" id="LR743504">
    <property type="protein sequence ID" value="CAA2102596.1"/>
    <property type="molecule type" value="Genomic_DNA"/>
</dbReference>
<dbReference type="AlphaFoldDB" id="A0A679J1V2"/>
<feature type="chain" id="PRO_5025380460" evidence="1">
    <location>
        <begin position="25"/>
        <end position="158"/>
    </location>
</feature>
<sequence>MKTPSALTLPVLAVLAAMVSPAGAQTAIKLEGTCEKLIVAGLDVSQNCKDTMMNTVSRNRTSFDFSAWDGRSLSFSGSGAQQERTEETDALQPINLVVPGEKTDEGVVRGPLAAVGSCSFSNPQEGKTAITCEATSAKGRYEARFVTDAKTPPGAPKP</sequence>
<reference evidence="2" key="1">
    <citation type="submission" date="2019-12" db="EMBL/GenBank/DDBJ databases">
        <authorList>
            <person name="Cremers G."/>
        </authorList>
    </citation>
    <scope>NUCLEOTIDE SEQUENCE</scope>
    <source>
        <strain evidence="2">Mbul1</strain>
    </source>
</reference>
<feature type="signal peptide" evidence="1">
    <location>
        <begin position="1"/>
        <end position="24"/>
    </location>
</feature>
<gene>
    <name evidence="2" type="ORF">MBUL_01766</name>
</gene>
<accession>A0A679J1V2</accession>
<protein>
    <submittedName>
        <fullName evidence="2">Uncharacterized protein</fullName>
    </submittedName>
</protein>
<proteinExistence type="predicted"/>
<evidence type="ECO:0000256" key="1">
    <source>
        <dbReference type="SAM" id="SignalP"/>
    </source>
</evidence>
<keyword evidence="1" id="KW-0732">Signal</keyword>
<name>A0A679J1V2_9HYPH</name>
<evidence type="ECO:0000313" key="2">
    <source>
        <dbReference type="EMBL" id="CAA2102596.1"/>
    </source>
</evidence>